<accession>A0ABS1L2T5</accession>
<feature type="domain" description="Response regulatory" evidence="2">
    <location>
        <begin position="3"/>
        <end position="116"/>
    </location>
</feature>
<feature type="domain" description="HTH LytTR-type" evidence="3">
    <location>
        <begin position="147"/>
        <end position="256"/>
    </location>
</feature>
<dbReference type="Proteomes" id="UP000613030">
    <property type="component" value="Unassembled WGS sequence"/>
</dbReference>
<dbReference type="InterPro" id="IPR001789">
    <property type="entry name" value="Sig_transdc_resp-reg_receiver"/>
</dbReference>
<protein>
    <submittedName>
        <fullName evidence="4">Response regulator transcription factor</fullName>
    </submittedName>
</protein>
<dbReference type="Pfam" id="PF04397">
    <property type="entry name" value="LytTR"/>
    <property type="match status" value="1"/>
</dbReference>
<organism evidence="4 5">
    <name type="scientific">Chryseolinea lacunae</name>
    <dbReference type="NCBI Taxonomy" id="2801331"/>
    <lineage>
        <taxon>Bacteria</taxon>
        <taxon>Pseudomonadati</taxon>
        <taxon>Bacteroidota</taxon>
        <taxon>Cytophagia</taxon>
        <taxon>Cytophagales</taxon>
        <taxon>Fulvivirgaceae</taxon>
        <taxon>Chryseolinea</taxon>
    </lineage>
</organism>
<feature type="modified residue" description="4-aspartylphosphate" evidence="1">
    <location>
        <position position="56"/>
    </location>
</feature>
<keyword evidence="5" id="KW-1185">Reference proteome</keyword>
<name>A0ABS1L2T5_9BACT</name>
<dbReference type="Pfam" id="PF00072">
    <property type="entry name" value="Response_reg"/>
    <property type="match status" value="1"/>
</dbReference>
<dbReference type="SMART" id="SM00448">
    <property type="entry name" value="REC"/>
    <property type="match status" value="1"/>
</dbReference>
<dbReference type="SUPFAM" id="SSF52172">
    <property type="entry name" value="CheY-like"/>
    <property type="match status" value="1"/>
</dbReference>
<dbReference type="PROSITE" id="PS50930">
    <property type="entry name" value="HTH_LYTTR"/>
    <property type="match status" value="1"/>
</dbReference>
<reference evidence="4 5" key="1">
    <citation type="submission" date="2021-01" db="EMBL/GenBank/DDBJ databases">
        <title>Chryseolinea sp. Jin1 Genome sequencing and assembly.</title>
        <authorList>
            <person name="Kim I."/>
        </authorList>
    </citation>
    <scope>NUCLEOTIDE SEQUENCE [LARGE SCALE GENOMIC DNA]</scope>
    <source>
        <strain evidence="4 5">Jin1</strain>
    </source>
</reference>
<keyword evidence="1" id="KW-0597">Phosphoprotein</keyword>
<dbReference type="PANTHER" id="PTHR37299">
    <property type="entry name" value="TRANSCRIPTIONAL REGULATOR-RELATED"/>
    <property type="match status" value="1"/>
</dbReference>
<gene>
    <name evidence="4" type="ORF">JI741_31890</name>
</gene>
<dbReference type="Gene3D" id="2.40.50.1020">
    <property type="entry name" value="LytTr DNA-binding domain"/>
    <property type="match status" value="1"/>
</dbReference>
<evidence type="ECO:0000259" key="2">
    <source>
        <dbReference type="PROSITE" id="PS50110"/>
    </source>
</evidence>
<evidence type="ECO:0000259" key="3">
    <source>
        <dbReference type="PROSITE" id="PS50930"/>
    </source>
</evidence>
<dbReference type="PANTHER" id="PTHR37299:SF1">
    <property type="entry name" value="STAGE 0 SPORULATION PROTEIN A HOMOLOG"/>
    <property type="match status" value="1"/>
</dbReference>
<dbReference type="InterPro" id="IPR011006">
    <property type="entry name" value="CheY-like_superfamily"/>
</dbReference>
<evidence type="ECO:0000256" key="1">
    <source>
        <dbReference type="PROSITE-ProRule" id="PRU00169"/>
    </source>
</evidence>
<dbReference type="SMART" id="SM00850">
    <property type="entry name" value="LytTR"/>
    <property type="match status" value="1"/>
</dbReference>
<dbReference type="InterPro" id="IPR007492">
    <property type="entry name" value="LytTR_DNA-bd_dom"/>
</dbReference>
<proteinExistence type="predicted"/>
<comment type="caution">
    <text evidence="4">The sequence shown here is derived from an EMBL/GenBank/DDBJ whole genome shotgun (WGS) entry which is preliminary data.</text>
</comment>
<dbReference type="PROSITE" id="PS50110">
    <property type="entry name" value="RESPONSE_REGULATORY"/>
    <property type="match status" value="1"/>
</dbReference>
<evidence type="ECO:0000313" key="4">
    <source>
        <dbReference type="EMBL" id="MBL0745880.1"/>
    </source>
</evidence>
<dbReference type="RefSeq" id="WP_202016562.1">
    <property type="nucleotide sequence ID" value="NZ_JAERRB010000020.1"/>
</dbReference>
<dbReference type="EMBL" id="JAERRB010000020">
    <property type="protein sequence ID" value="MBL0745880.1"/>
    <property type="molecule type" value="Genomic_DNA"/>
</dbReference>
<dbReference type="InterPro" id="IPR046947">
    <property type="entry name" value="LytR-like"/>
</dbReference>
<evidence type="ECO:0000313" key="5">
    <source>
        <dbReference type="Proteomes" id="UP000613030"/>
    </source>
</evidence>
<sequence>MINAVIIEDEPKAANELKDILEQIRKDIVIVKTMGSIEEASEWFQQNDPPDIIFSDIQLSDGLSFEIYKNIDLSSPIIFCTAFDEYTLKAFEANGISYLLKPMTPAKVEESLRKYDELKAAFSKRQPSANQLEALIRQLRPSYQTTLLINVRDKIMPVKAEDVAYLYYNNGVVSVYLFNQQQYFIQETMDDLESKLNPSTFFRVNRQYLIHRNSIQEIERYFSRKFIAKLFLKTPEPIIVSKIKATPFMNWIKESI</sequence>
<dbReference type="Gene3D" id="3.40.50.2300">
    <property type="match status" value="1"/>
</dbReference>